<dbReference type="Proteomes" id="UP000735302">
    <property type="component" value="Unassembled WGS sequence"/>
</dbReference>
<keyword evidence="10" id="KW-0862">Zinc</keyword>
<name>A0AAV3ZGN1_9GAST</name>
<keyword evidence="13" id="KW-0496">Mitochondrion</keyword>
<sequence length="633" mass="72409">MLISKVLRSGCSWSQLLYTLTKRNASLSALNSVSTCCTIVQQQSRLPYGLPIQCMHKAQYCLQNVRYLASSSSSDSNANLKEEDTQIQSPVGGVAINRNRRDWQVSFRDFIASRQSPQWQIEDWDYVAEKMPLPNGPSWEVLCMHTLYQDKSLALGHSLMKYLELKGKSPSHITSTFFVGLLGATSASSDQDDETKAFFDRLLSQTDVLDPASIEVLCHGLSHTKYYKECMKLAQMCKETSNVSPSVLMNMLIASVRFKDLAFCESTLAMLEEENVEPTQMASFIPKVIEVYLSSSSEQACAAVMDFCRKHSLLLPLRRTEDVIDAFYRLQPDKWRIQASYVHHRTGRCVNCQHQMEKIEVTDAEFEALQQAFLKQVIVGSNIFYKSTPEEVSHFVKFVEKTGPYDVVIDGLNVLHRQKRPKQPDVLYKAVRHFHDQGKKVLLLGTKVLTRNISAFKNFSPRPIIYMTSTTKADDSFFLYAALQSGKDTLIVSQDKLRDHKFLMDPKLRHLFQQWLKTVQIYDWFYSRYGEFTIGRRHLHSIGPTRDEAGWHIPLNDIDKDYPFGHAKVLCVRDVTVATKIITKSDNSNRRPLSADGITNDRKRPRINYGKKKPANNKSVQQPEQINLDELMQ</sequence>
<protein>
    <recommendedName>
        <fullName evidence="5">ribonuclease P</fullName>
        <ecNumber evidence="5">3.1.26.5</ecNumber>
    </recommendedName>
</protein>
<dbReference type="PANTHER" id="PTHR13547:SF1">
    <property type="entry name" value="MITOCHONDRIAL RIBONUCLEASE P CATALYTIC SUBUNIT"/>
    <property type="match status" value="1"/>
</dbReference>
<keyword evidence="8" id="KW-0479">Metal-binding</keyword>
<evidence type="ECO:0000256" key="13">
    <source>
        <dbReference type="ARBA" id="ARBA00023128"/>
    </source>
</evidence>
<evidence type="ECO:0000256" key="9">
    <source>
        <dbReference type="ARBA" id="ARBA00022801"/>
    </source>
</evidence>
<dbReference type="EMBL" id="BLXT01002457">
    <property type="protein sequence ID" value="GFN94471.1"/>
    <property type="molecule type" value="Genomic_DNA"/>
</dbReference>
<comment type="caution">
    <text evidence="16">The sequence shown here is derived from an EMBL/GenBank/DDBJ whole genome shotgun (WGS) entry which is preliminary data.</text>
</comment>
<feature type="compositionally biased region" description="Basic residues" evidence="14">
    <location>
        <begin position="603"/>
        <end position="615"/>
    </location>
</feature>
<feature type="compositionally biased region" description="Polar residues" evidence="14">
    <location>
        <begin position="616"/>
        <end position="625"/>
    </location>
</feature>
<evidence type="ECO:0000256" key="14">
    <source>
        <dbReference type="SAM" id="MobiDB-lite"/>
    </source>
</evidence>
<evidence type="ECO:0000256" key="8">
    <source>
        <dbReference type="ARBA" id="ARBA00022723"/>
    </source>
</evidence>
<dbReference type="GO" id="GO:0046872">
    <property type="term" value="F:metal ion binding"/>
    <property type="evidence" value="ECO:0007669"/>
    <property type="project" value="UniProtKB-KW"/>
</dbReference>
<evidence type="ECO:0000313" key="16">
    <source>
        <dbReference type="EMBL" id="GFN94471.1"/>
    </source>
</evidence>
<evidence type="ECO:0000256" key="12">
    <source>
        <dbReference type="ARBA" id="ARBA00022946"/>
    </source>
</evidence>
<evidence type="ECO:0000256" key="7">
    <source>
        <dbReference type="ARBA" id="ARBA00022722"/>
    </source>
</evidence>
<keyword evidence="7" id="KW-0540">Nuclease</keyword>
<evidence type="ECO:0000256" key="10">
    <source>
        <dbReference type="ARBA" id="ARBA00022833"/>
    </source>
</evidence>
<gene>
    <name evidence="16" type="ORF">PoB_002097700</name>
</gene>
<dbReference type="PANTHER" id="PTHR13547">
    <property type="match status" value="1"/>
</dbReference>
<dbReference type="GO" id="GO:0001682">
    <property type="term" value="P:tRNA 5'-leader removal"/>
    <property type="evidence" value="ECO:0007669"/>
    <property type="project" value="TreeGrafter"/>
</dbReference>
<feature type="domain" description="PRORP" evidence="15">
    <location>
        <begin position="345"/>
        <end position="557"/>
    </location>
</feature>
<dbReference type="Gene3D" id="3.40.50.11980">
    <property type="match status" value="1"/>
</dbReference>
<dbReference type="InterPro" id="IPR011990">
    <property type="entry name" value="TPR-like_helical_dom_sf"/>
</dbReference>
<dbReference type="GO" id="GO:0004526">
    <property type="term" value="F:ribonuclease P activity"/>
    <property type="evidence" value="ECO:0007669"/>
    <property type="project" value="UniProtKB-EC"/>
</dbReference>
<evidence type="ECO:0000256" key="2">
    <source>
        <dbReference type="ARBA" id="ARBA00001946"/>
    </source>
</evidence>
<evidence type="ECO:0000256" key="3">
    <source>
        <dbReference type="ARBA" id="ARBA00004173"/>
    </source>
</evidence>
<accession>A0AAV3ZGN1</accession>
<comment type="subcellular location">
    <subcellularLocation>
        <location evidence="3">Mitochondrion</location>
    </subcellularLocation>
</comment>
<feature type="region of interest" description="Disordered" evidence="14">
    <location>
        <begin position="588"/>
        <end position="633"/>
    </location>
</feature>
<evidence type="ECO:0000256" key="6">
    <source>
        <dbReference type="ARBA" id="ARBA00022694"/>
    </source>
</evidence>
<keyword evidence="11" id="KW-0460">Magnesium</keyword>
<evidence type="ECO:0000256" key="4">
    <source>
        <dbReference type="ARBA" id="ARBA00007626"/>
    </source>
</evidence>
<keyword evidence="12" id="KW-0809">Transit peptide</keyword>
<evidence type="ECO:0000256" key="11">
    <source>
        <dbReference type="ARBA" id="ARBA00022842"/>
    </source>
</evidence>
<evidence type="ECO:0000259" key="15">
    <source>
        <dbReference type="Pfam" id="PF16953"/>
    </source>
</evidence>
<dbReference type="InterPro" id="IPR031595">
    <property type="entry name" value="PRORP_C"/>
</dbReference>
<dbReference type="Gene3D" id="1.25.40.10">
    <property type="entry name" value="Tetratricopeptide repeat domain"/>
    <property type="match status" value="1"/>
</dbReference>
<organism evidence="16 17">
    <name type="scientific">Plakobranchus ocellatus</name>
    <dbReference type="NCBI Taxonomy" id="259542"/>
    <lineage>
        <taxon>Eukaryota</taxon>
        <taxon>Metazoa</taxon>
        <taxon>Spiralia</taxon>
        <taxon>Lophotrochozoa</taxon>
        <taxon>Mollusca</taxon>
        <taxon>Gastropoda</taxon>
        <taxon>Heterobranchia</taxon>
        <taxon>Euthyneura</taxon>
        <taxon>Panpulmonata</taxon>
        <taxon>Sacoglossa</taxon>
        <taxon>Placobranchoidea</taxon>
        <taxon>Plakobranchidae</taxon>
        <taxon>Plakobranchus</taxon>
    </lineage>
</organism>
<dbReference type="EC" id="3.1.26.5" evidence="5"/>
<reference evidence="16 17" key="1">
    <citation type="journal article" date="2021" name="Elife">
        <title>Chloroplast acquisition without the gene transfer in kleptoplastic sea slugs, Plakobranchus ocellatus.</title>
        <authorList>
            <person name="Maeda T."/>
            <person name="Takahashi S."/>
            <person name="Yoshida T."/>
            <person name="Shimamura S."/>
            <person name="Takaki Y."/>
            <person name="Nagai Y."/>
            <person name="Toyoda A."/>
            <person name="Suzuki Y."/>
            <person name="Arimoto A."/>
            <person name="Ishii H."/>
            <person name="Satoh N."/>
            <person name="Nishiyama T."/>
            <person name="Hasebe M."/>
            <person name="Maruyama T."/>
            <person name="Minagawa J."/>
            <person name="Obokata J."/>
            <person name="Shigenobu S."/>
        </authorList>
    </citation>
    <scope>NUCLEOTIDE SEQUENCE [LARGE SCALE GENOMIC DNA]</scope>
</reference>
<comment type="cofactor">
    <cofactor evidence="2">
        <name>Mg(2+)</name>
        <dbReference type="ChEBI" id="CHEBI:18420"/>
    </cofactor>
</comment>
<evidence type="ECO:0000256" key="1">
    <source>
        <dbReference type="ARBA" id="ARBA00000928"/>
    </source>
</evidence>
<keyword evidence="9" id="KW-0378">Hydrolase</keyword>
<comment type="similarity">
    <text evidence="4">Belongs to the PPR family. P subfamily.</text>
</comment>
<evidence type="ECO:0000313" key="17">
    <source>
        <dbReference type="Proteomes" id="UP000735302"/>
    </source>
</evidence>
<keyword evidence="6" id="KW-0819">tRNA processing</keyword>
<dbReference type="Pfam" id="PF16953">
    <property type="entry name" value="PRORP"/>
    <property type="match status" value="1"/>
</dbReference>
<dbReference type="GO" id="GO:0030678">
    <property type="term" value="C:mitochondrial ribonuclease P complex"/>
    <property type="evidence" value="ECO:0007669"/>
    <property type="project" value="TreeGrafter"/>
</dbReference>
<keyword evidence="17" id="KW-1185">Reference proteome</keyword>
<dbReference type="AlphaFoldDB" id="A0AAV3ZGN1"/>
<proteinExistence type="inferred from homology"/>
<dbReference type="GO" id="GO:0097745">
    <property type="term" value="P:mitochondrial tRNA 5'-end processing"/>
    <property type="evidence" value="ECO:0007669"/>
    <property type="project" value="TreeGrafter"/>
</dbReference>
<evidence type="ECO:0000256" key="5">
    <source>
        <dbReference type="ARBA" id="ARBA00012179"/>
    </source>
</evidence>
<comment type="catalytic activity">
    <reaction evidence="1">
        <text>Endonucleolytic cleavage of RNA, removing 5'-extranucleotides from tRNA precursor.</text>
        <dbReference type="EC" id="3.1.26.5"/>
    </reaction>
</comment>